<protein>
    <submittedName>
        <fullName evidence="3">F-box protein At5g03100-like isoform X1</fullName>
    </submittedName>
</protein>
<dbReference type="SUPFAM" id="SSF52047">
    <property type="entry name" value="RNI-like"/>
    <property type="match status" value="1"/>
</dbReference>
<reference evidence="3" key="2">
    <citation type="submission" date="2025-08" db="UniProtKB">
        <authorList>
            <consortium name="RefSeq"/>
        </authorList>
    </citation>
    <scope>IDENTIFICATION</scope>
</reference>
<reference evidence="2" key="1">
    <citation type="journal article" date="2014" name="Nat. Genet.">
        <title>The genome of the stress-tolerant wild tomato species Solanum pennellii.</title>
        <authorList>
            <person name="Bolger A."/>
            <person name="Scossa F."/>
            <person name="Bolger M.E."/>
            <person name="Lanz C."/>
            <person name="Maumus F."/>
            <person name="Tohge T."/>
            <person name="Quesneville H."/>
            <person name="Alseekh S."/>
            <person name="Sorensen I."/>
            <person name="Lichtenstein G."/>
            <person name="Fich E.A."/>
            <person name="Conte M."/>
            <person name="Keller H."/>
            <person name="Schneeberger K."/>
            <person name="Schwacke R."/>
            <person name="Ofner I."/>
            <person name="Vrebalov J."/>
            <person name="Xu Y."/>
            <person name="Osorio S."/>
            <person name="Aflitos S.A."/>
            <person name="Schijlen E."/>
            <person name="Jimenez-Gomez J.M."/>
            <person name="Ryngajllo M."/>
            <person name="Kimura S."/>
            <person name="Kumar R."/>
            <person name="Koenig D."/>
            <person name="Headland L.R."/>
            <person name="Maloof J.N."/>
            <person name="Sinha N."/>
            <person name="van Ham R.C."/>
            <person name="Lankhorst R.K."/>
            <person name="Mao L."/>
            <person name="Vogel A."/>
            <person name="Arsova B."/>
            <person name="Panstruga R."/>
            <person name="Fei Z."/>
            <person name="Rose J.K."/>
            <person name="Zamir D."/>
            <person name="Carrari F."/>
            <person name="Giovannoni J.J."/>
            <person name="Weigel D."/>
            <person name="Usadel B."/>
            <person name="Fernie A.R."/>
        </authorList>
    </citation>
    <scope>NUCLEOTIDE SEQUENCE [LARGE SCALE GENOMIC DNA]</scope>
    <source>
        <strain evidence="2">cv. LA0716</strain>
    </source>
</reference>
<evidence type="ECO:0000259" key="1">
    <source>
        <dbReference type="PROSITE" id="PS50181"/>
    </source>
</evidence>
<dbReference type="PANTHER" id="PTHR34223:SF51">
    <property type="entry name" value="OS06G0556300 PROTEIN"/>
    <property type="match status" value="1"/>
</dbReference>
<organism evidence="2 3">
    <name type="scientific">Solanum pennellii</name>
    <name type="common">Tomato</name>
    <name type="synonym">Lycopersicon pennellii</name>
    <dbReference type="NCBI Taxonomy" id="28526"/>
    <lineage>
        <taxon>Eukaryota</taxon>
        <taxon>Viridiplantae</taxon>
        <taxon>Streptophyta</taxon>
        <taxon>Embryophyta</taxon>
        <taxon>Tracheophyta</taxon>
        <taxon>Spermatophyta</taxon>
        <taxon>Magnoliopsida</taxon>
        <taxon>eudicotyledons</taxon>
        <taxon>Gunneridae</taxon>
        <taxon>Pentapetalae</taxon>
        <taxon>asterids</taxon>
        <taxon>lamiids</taxon>
        <taxon>Solanales</taxon>
        <taxon>Solanaceae</taxon>
        <taxon>Solanoideae</taxon>
        <taxon>Solaneae</taxon>
        <taxon>Solanum</taxon>
        <taxon>Solanum subgen. Lycopersicon</taxon>
    </lineage>
</organism>
<dbReference type="Pfam" id="PF23622">
    <property type="entry name" value="LRR_At1g61320_AtMIF1"/>
    <property type="match status" value="1"/>
</dbReference>
<dbReference type="GeneID" id="107027319"/>
<dbReference type="InterPro" id="IPR032675">
    <property type="entry name" value="LRR_dom_sf"/>
</dbReference>
<dbReference type="Proteomes" id="UP000694930">
    <property type="component" value="Chromosome 8"/>
</dbReference>
<dbReference type="InterPro" id="IPR055357">
    <property type="entry name" value="LRR_At1g61320_AtMIF1"/>
</dbReference>
<dbReference type="Gene3D" id="1.20.1280.50">
    <property type="match status" value="1"/>
</dbReference>
<keyword evidence="2" id="KW-1185">Reference proteome</keyword>
<dbReference type="PROSITE" id="PS50181">
    <property type="entry name" value="FBOX"/>
    <property type="match status" value="1"/>
</dbReference>
<evidence type="ECO:0000313" key="3">
    <source>
        <dbReference type="RefSeq" id="XP_015083981.1"/>
    </source>
</evidence>
<dbReference type="CDD" id="cd22160">
    <property type="entry name" value="F-box_AtFBL13-like"/>
    <property type="match status" value="1"/>
</dbReference>
<gene>
    <name evidence="3" type="primary">LOC107027319</name>
</gene>
<accession>A0ABM1HDP0</accession>
<dbReference type="Pfam" id="PF00646">
    <property type="entry name" value="F-box"/>
    <property type="match status" value="1"/>
</dbReference>
<dbReference type="SUPFAM" id="SSF81383">
    <property type="entry name" value="F-box domain"/>
    <property type="match status" value="1"/>
</dbReference>
<name>A0ABM1HDP0_SOLPN</name>
<dbReference type="RefSeq" id="XP_015083981.1">
    <property type="nucleotide sequence ID" value="XM_015228495.2"/>
</dbReference>
<dbReference type="InterPro" id="IPR001810">
    <property type="entry name" value="F-box_dom"/>
</dbReference>
<dbReference type="InterPro" id="IPR053197">
    <property type="entry name" value="F-box_SCFL_complex_component"/>
</dbReference>
<proteinExistence type="predicted"/>
<dbReference type="InterPro" id="IPR036047">
    <property type="entry name" value="F-box-like_dom_sf"/>
</dbReference>
<dbReference type="Gene3D" id="3.80.10.10">
    <property type="entry name" value="Ribonuclease Inhibitor"/>
    <property type="match status" value="1"/>
</dbReference>
<dbReference type="PANTHER" id="PTHR34223">
    <property type="entry name" value="OS11G0201299 PROTEIN"/>
    <property type="match status" value="1"/>
</dbReference>
<sequence length="469" mass="54618">MMAAAGGGDRLTDLPEEILLHILSMLPNSRQVVQMSVLSSQWRFLWKSVQASLYYNSEVYRKPYKKEYILDYAASVNRELHHWRFCDKIKSFRVFPNSYEDFIAHDVDLWVHFAFIIGKVEEFTLKFCYFKSLGFAYNFPEYAYTNTVLRNLVLGYCWLRPSGNVKWSNLVSLSIGDAVMTEGVMEKVLSGCPNLECLELDKVVGIRCLDITSAKLTKLIVTIYETDYDEDHCLEIHAPYIRHLELLGLCYDKIHFQLRNVASLVTALLSVEVYFADLEENLEKECKYLQELLHHVANVKNLELGPWCIECLSMLEFKGWPVPPSSWKFLKLNAALEPYDYPGVCSFLLSSSGLETLVIDWCHPKPRKLLSMYSNGDERRRRFETNSFNCSLPHLMFFKFINFRGKPSEKKFVHPLIKCLCKNATALKKSVIACNFRRSDVFWNFVVRSLQMCNVPYYSEQRHWFLGTL</sequence>
<dbReference type="InterPro" id="IPR053781">
    <property type="entry name" value="F-box_AtFBL13-like"/>
</dbReference>
<feature type="domain" description="F-box" evidence="1">
    <location>
        <begin position="8"/>
        <end position="57"/>
    </location>
</feature>
<evidence type="ECO:0000313" key="2">
    <source>
        <dbReference type="Proteomes" id="UP000694930"/>
    </source>
</evidence>